<evidence type="ECO:0000313" key="6">
    <source>
        <dbReference type="EMBL" id="KAK1734790.1"/>
    </source>
</evidence>
<dbReference type="AlphaFoldDB" id="A0AAD9D6L3"/>
<accession>A0AAD9D6L3</accession>
<dbReference type="PANTHER" id="PTHR43701:SF2">
    <property type="entry name" value="MEMBRANE TRANSPORTER PROTEIN YJNA-RELATED"/>
    <property type="match status" value="1"/>
</dbReference>
<evidence type="ECO:0000256" key="4">
    <source>
        <dbReference type="ARBA" id="ARBA00023136"/>
    </source>
</evidence>
<dbReference type="PANTHER" id="PTHR43701">
    <property type="entry name" value="MEMBRANE TRANSPORTER PROTEIN MJ0441-RELATED"/>
    <property type="match status" value="1"/>
</dbReference>
<reference evidence="6" key="1">
    <citation type="submission" date="2023-06" db="EMBL/GenBank/DDBJ databases">
        <title>Survivors Of The Sea: Transcriptome response of Skeletonema marinoi to long-term dormancy.</title>
        <authorList>
            <person name="Pinder M.I.M."/>
            <person name="Kourtchenko O."/>
            <person name="Robertson E.K."/>
            <person name="Larsson T."/>
            <person name="Maumus F."/>
            <person name="Osuna-Cruz C.M."/>
            <person name="Vancaester E."/>
            <person name="Stenow R."/>
            <person name="Vandepoele K."/>
            <person name="Ploug H."/>
            <person name="Bruchert V."/>
            <person name="Godhe A."/>
            <person name="Topel M."/>
        </authorList>
    </citation>
    <scope>NUCLEOTIDE SEQUENCE</scope>
    <source>
        <strain evidence="6">R05AC</strain>
    </source>
</reference>
<evidence type="ECO:0000256" key="1">
    <source>
        <dbReference type="ARBA" id="ARBA00004141"/>
    </source>
</evidence>
<organism evidence="6 7">
    <name type="scientific">Skeletonema marinoi</name>
    <dbReference type="NCBI Taxonomy" id="267567"/>
    <lineage>
        <taxon>Eukaryota</taxon>
        <taxon>Sar</taxon>
        <taxon>Stramenopiles</taxon>
        <taxon>Ochrophyta</taxon>
        <taxon>Bacillariophyta</taxon>
        <taxon>Coscinodiscophyceae</taxon>
        <taxon>Thalassiosirophycidae</taxon>
        <taxon>Thalassiosirales</taxon>
        <taxon>Skeletonemataceae</taxon>
        <taxon>Skeletonema</taxon>
        <taxon>Skeletonema marinoi-dohrnii complex</taxon>
    </lineage>
</organism>
<keyword evidence="7" id="KW-1185">Reference proteome</keyword>
<feature type="transmembrane region" description="Helical" evidence="5">
    <location>
        <begin position="52"/>
        <end position="74"/>
    </location>
</feature>
<evidence type="ECO:0000313" key="7">
    <source>
        <dbReference type="Proteomes" id="UP001224775"/>
    </source>
</evidence>
<keyword evidence="4 5" id="KW-0472">Membrane</keyword>
<name>A0AAD9D6L3_9STRA</name>
<dbReference type="InterPro" id="IPR051598">
    <property type="entry name" value="TSUP/Inactive_protease-like"/>
</dbReference>
<evidence type="ECO:0000256" key="3">
    <source>
        <dbReference type="ARBA" id="ARBA00022989"/>
    </source>
</evidence>
<evidence type="ECO:0000256" key="5">
    <source>
        <dbReference type="SAM" id="Phobius"/>
    </source>
</evidence>
<protein>
    <submittedName>
        <fullName evidence="6">Sulfite exporter TauE/SafE family protein</fullName>
    </submittedName>
</protein>
<keyword evidence="3 5" id="KW-1133">Transmembrane helix</keyword>
<comment type="subcellular location">
    <subcellularLocation>
        <location evidence="1">Membrane</location>
        <topology evidence="1">Multi-pass membrane protein</topology>
    </subcellularLocation>
</comment>
<dbReference type="InterPro" id="IPR002781">
    <property type="entry name" value="TM_pro_TauE-like"/>
</dbReference>
<comment type="caution">
    <text evidence="6">The sequence shown here is derived from an EMBL/GenBank/DDBJ whole genome shotgun (WGS) entry which is preliminary data.</text>
</comment>
<keyword evidence="2 5" id="KW-0812">Transmembrane</keyword>
<dbReference type="EMBL" id="JATAAI010000037">
    <property type="protein sequence ID" value="KAK1734790.1"/>
    <property type="molecule type" value="Genomic_DNA"/>
</dbReference>
<proteinExistence type="predicted"/>
<feature type="transmembrane region" description="Helical" evidence="5">
    <location>
        <begin position="230"/>
        <end position="251"/>
    </location>
</feature>
<feature type="transmembrane region" description="Helical" evidence="5">
    <location>
        <begin position="95"/>
        <end position="111"/>
    </location>
</feature>
<evidence type="ECO:0000256" key="2">
    <source>
        <dbReference type="ARBA" id="ARBA00022692"/>
    </source>
</evidence>
<dbReference type="Proteomes" id="UP001224775">
    <property type="component" value="Unassembled WGS sequence"/>
</dbReference>
<sequence length="341" mass="35680">MIMMLSSGGTSLVCACSRQQRHSYIRRLSSSNNTKSSDKNDASTIVDQMKSFSIGSLAGMLGSLAGMGGGFVMIPMMTASRGLRLTQHQAHGTSLFAVGSTGLFGALAYGIKTGEEGEDDDIVNNSTDSKMPQQQGLVELDIALALTATAMVTARFGAIASSKMSERSLKRALGAFMLFIAPLVPGKKYLDDWLEGNDKVSSDKQVQTQIIDTSVAQQPSNLERLLPASFIGTFSGFLSGMFGVGGGAIVVPSLVLSTDMSHHAALGTSLCAMVLPAMVGVLTHANKGNVAWRVAPSLALGSAVGAYIGGKEIGLHLEEDILRGGFGVLMLVLGARTWRTA</sequence>
<gene>
    <name evidence="6" type="ORF">QTG54_014663</name>
</gene>
<dbReference type="GO" id="GO:0016020">
    <property type="term" value="C:membrane"/>
    <property type="evidence" value="ECO:0007669"/>
    <property type="project" value="UniProtKB-SubCell"/>
</dbReference>
<feature type="transmembrane region" description="Helical" evidence="5">
    <location>
        <begin position="263"/>
        <end position="284"/>
    </location>
</feature>
<dbReference type="Pfam" id="PF01925">
    <property type="entry name" value="TauE"/>
    <property type="match status" value="1"/>
</dbReference>